<gene>
    <name evidence="3" type="ORF">GCM10008938_07550</name>
</gene>
<feature type="compositionally biased region" description="Polar residues" evidence="1">
    <location>
        <begin position="248"/>
        <end position="265"/>
    </location>
</feature>
<dbReference type="Proteomes" id="UP000632222">
    <property type="component" value="Unassembled WGS sequence"/>
</dbReference>
<proteinExistence type="predicted"/>
<evidence type="ECO:0000256" key="1">
    <source>
        <dbReference type="SAM" id="MobiDB-lite"/>
    </source>
</evidence>
<dbReference type="RefSeq" id="WP_189000105.1">
    <property type="nucleotide sequence ID" value="NZ_BMOD01000002.1"/>
</dbReference>
<sequence>MELAAQLEAFAKQIPSRLAHIQGEEATKQALILPFLGLLGYDVYNPTEVRPEYAADFATKKRGQFEKVDYAICINGEVSMLIEAKAHNQKTEIYSGQLARYFNSTTTARVAIVTNGTEYRFFTDLKEKNIMDSDAFMVFNVLDHDSSDLELLQRFTRAQYQAASISTLAEEVMCLQNITTYIYNQLQNPSEGFVRFVVDELGLRQRITTRVVERYTPILRTAIQNALAEIQHATEQPVLVSPALPATPTRSSSLPKRSRAETPSTEPVRPSLSEDEIAVLDSICEILQCELHPQKDEECVVIAHPSGQGWALRYNTVHPKPHIVFNLPLDAARAIASHVFFFGHPLGTKANFSALSDLYALREVIHEAYRT</sequence>
<name>A0ABQ2CWH1_9DEIO</name>
<evidence type="ECO:0000313" key="4">
    <source>
        <dbReference type="Proteomes" id="UP000632222"/>
    </source>
</evidence>
<keyword evidence="4" id="KW-1185">Reference proteome</keyword>
<evidence type="ECO:0000313" key="3">
    <source>
        <dbReference type="EMBL" id="GGJ23845.1"/>
    </source>
</evidence>
<evidence type="ECO:0000259" key="2">
    <source>
        <dbReference type="Pfam" id="PF04313"/>
    </source>
</evidence>
<dbReference type="Pfam" id="PF04313">
    <property type="entry name" value="HSDR_N"/>
    <property type="match status" value="1"/>
</dbReference>
<feature type="domain" description="Restriction endonuclease type I HsdR N-terminal" evidence="2">
    <location>
        <begin position="62"/>
        <end position="129"/>
    </location>
</feature>
<dbReference type="InterPro" id="IPR007409">
    <property type="entry name" value="Restrct_endonuc_type1_HsdR_N"/>
</dbReference>
<dbReference type="EMBL" id="BMOD01000002">
    <property type="protein sequence ID" value="GGJ23845.1"/>
    <property type="molecule type" value="Genomic_DNA"/>
</dbReference>
<feature type="region of interest" description="Disordered" evidence="1">
    <location>
        <begin position="239"/>
        <end position="271"/>
    </location>
</feature>
<accession>A0ABQ2CWH1</accession>
<protein>
    <recommendedName>
        <fullName evidence="2">Restriction endonuclease type I HsdR N-terminal domain-containing protein</fullName>
    </recommendedName>
</protein>
<reference evidence="4" key="1">
    <citation type="journal article" date="2019" name="Int. J. Syst. Evol. Microbiol.">
        <title>The Global Catalogue of Microorganisms (GCM) 10K type strain sequencing project: providing services to taxonomists for standard genome sequencing and annotation.</title>
        <authorList>
            <consortium name="The Broad Institute Genomics Platform"/>
            <consortium name="The Broad Institute Genome Sequencing Center for Infectious Disease"/>
            <person name="Wu L."/>
            <person name="Ma J."/>
        </authorList>
    </citation>
    <scope>NUCLEOTIDE SEQUENCE [LARGE SCALE GENOMIC DNA]</scope>
    <source>
        <strain evidence="4">JCM 14370</strain>
    </source>
</reference>
<comment type="caution">
    <text evidence="3">The sequence shown here is derived from an EMBL/GenBank/DDBJ whole genome shotgun (WGS) entry which is preliminary data.</text>
</comment>
<organism evidence="3 4">
    <name type="scientific">Deinococcus roseus</name>
    <dbReference type="NCBI Taxonomy" id="392414"/>
    <lineage>
        <taxon>Bacteria</taxon>
        <taxon>Thermotogati</taxon>
        <taxon>Deinococcota</taxon>
        <taxon>Deinococci</taxon>
        <taxon>Deinococcales</taxon>
        <taxon>Deinococcaceae</taxon>
        <taxon>Deinococcus</taxon>
    </lineage>
</organism>